<evidence type="ECO:0000313" key="3">
    <source>
        <dbReference type="Proteomes" id="UP001549146"/>
    </source>
</evidence>
<evidence type="ECO:0000313" key="2">
    <source>
        <dbReference type="EMBL" id="MET3732568.1"/>
    </source>
</evidence>
<dbReference type="EMBL" id="JBEPMO010000014">
    <property type="protein sequence ID" value="MET3732568.1"/>
    <property type="molecule type" value="Genomic_DNA"/>
</dbReference>
<keyword evidence="3" id="KW-1185">Reference proteome</keyword>
<protein>
    <recommendedName>
        <fullName evidence="4">TonB protein C-terminal</fullName>
    </recommendedName>
</protein>
<accession>A0ABV2LVI9</accession>
<name>A0ABV2LVI9_9FLAO</name>
<organism evidence="2 3">
    <name type="scientific">Moheibacter stercoris</name>
    <dbReference type="NCBI Taxonomy" id="1628251"/>
    <lineage>
        <taxon>Bacteria</taxon>
        <taxon>Pseudomonadati</taxon>
        <taxon>Bacteroidota</taxon>
        <taxon>Flavobacteriia</taxon>
        <taxon>Flavobacteriales</taxon>
        <taxon>Weeksellaceae</taxon>
        <taxon>Moheibacter</taxon>
    </lineage>
</organism>
<evidence type="ECO:0000256" key="1">
    <source>
        <dbReference type="SAM" id="SignalP"/>
    </source>
</evidence>
<proteinExistence type="predicted"/>
<sequence length="162" mass="18370">MKNFIGLLLLILCVQTGFAQEQPCVEPKRSKYSTGPHPKTSPIFPGCESFKEENNSLNSCFGRKLSQLIAEKLDKKVVGEISESSVYYKNKLSILIESNGILKFRFFNRLNTAFENKLVQKLKEISEEVVVRPAKYEGNYCATFTYSLPLTIELSEDEISSK</sequence>
<comment type="caution">
    <text evidence="2">The sequence shown here is derived from an EMBL/GenBank/DDBJ whole genome shotgun (WGS) entry which is preliminary data.</text>
</comment>
<reference evidence="2 3" key="1">
    <citation type="submission" date="2024-06" db="EMBL/GenBank/DDBJ databases">
        <title>Genomic Encyclopedia of Type Strains, Phase IV (KMG-IV): sequencing the most valuable type-strain genomes for metagenomic binning, comparative biology and taxonomic classification.</title>
        <authorList>
            <person name="Goeker M."/>
        </authorList>
    </citation>
    <scope>NUCLEOTIDE SEQUENCE [LARGE SCALE GENOMIC DNA]</scope>
    <source>
        <strain evidence="2 3">DSM 29388</strain>
    </source>
</reference>
<dbReference type="RefSeq" id="WP_354509914.1">
    <property type="nucleotide sequence ID" value="NZ_JBEPMO010000014.1"/>
</dbReference>
<feature type="signal peptide" evidence="1">
    <location>
        <begin position="1"/>
        <end position="19"/>
    </location>
</feature>
<evidence type="ECO:0008006" key="4">
    <source>
        <dbReference type="Google" id="ProtNLM"/>
    </source>
</evidence>
<keyword evidence="1" id="KW-0732">Signal</keyword>
<gene>
    <name evidence="2" type="ORF">ABID46_002157</name>
</gene>
<feature type="chain" id="PRO_5047536954" description="TonB protein C-terminal" evidence="1">
    <location>
        <begin position="20"/>
        <end position="162"/>
    </location>
</feature>
<dbReference type="Proteomes" id="UP001549146">
    <property type="component" value="Unassembled WGS sequence"/>
</dbReference>